<dbReference type="Proteomes" id="UP000233440">
    <property type="component" value="Unassembled WGS sequence"/>
</dbReference>
<keyword evidence="4" id="KW-1185">Reference proteome</keyword>
<dbReference type="SUPFAM" id="SSF55961">
    <property type="entry name" value="Bet v1-like"/>
    <property type="match status" value="1"/>
</dbReference>
<evidence type="ECO:0000259" key="2">
    <source>
        <dbReference type="Pfam" id="PF08327"/>
    </source>
</evidence>
<sequence length="157" mass="18160">MIKPSFVYVTYIASTPEKVWKALTSEEFTGKYFFGRRVQSDWKEGSDVIFLRERDELDVYGKVLISEPYKRLSYTWFHADEKPQREEPSIVTFELQQLENTVKLTLKHENCAEGDLVDKENTFEGLNNGWPAILSNMKSLLETGKVLRCLAPSVDIT</sequence>
<dbReference type="RefSeq" id="WP_101354592.1">
    <property type="nucleotide sequence ID" value="NZ_PIQO01000009.1"/>
</dbReference>
<feature type="domain" description="Activator of Hsp90 ATPase homologue 1/2-like C-terminal" evidence="2">
    <location>
        <begin position="15"/>
        <end position="142"/>
    </location>
</feature>
<evidence type="ECO:0000256" key="1">
    <source>
        <dbReference type="ARBA" id="ARBA00006817"/>
    </source>
</evidence>
<dbReference type="EMBL" id="PIQO01000009">
    <property type="protein sequence ID" value="PKR84568.1"/>
    <property type="molecule type" value="Genomic_DNA"/>
</dbReference>
<evidence type="ECO:0000313" key="4">
    <source>
        <dbReference type="Proteomes" id="UP000233440"/>
    </source>
</evidence>
<dbReference type="Gene3D" id="3.30.530.20">
    <property type="match status" value="1"/>
</dbReference>
<comment type="similarity">
    <text evidence="1">Belongs to the AHA1 family.</text>
</comment>
<name>A0A2N3LIW6_9BACI</name>
<evidence type="ECO:0000313" key="3">
    <source>
        <dbReference type="EMBL" id="PKR84568.1"/>
    </source>
</evidence>
<gene>
    <name evidence="3" type="ORF">CWO92_12695</name>
</gene>
<dbReference type="CDD" id="cd08893">
    <property type="entry name" value="SRPBCC_CalC_Aha1-like_GntR-HTH"/>
    <property type="match status" value="1"/>
</dbReference>
<dbReference type="InterPro" id="IPR013538">
    <property type="entry name" value="ASHA1/2-like_C"/>
</dbReference>
<accession>A0A2N3LIW6</accession>
<dbReference type="AlphaFoldDB" id="A0A2N3LIW6"/>
<proteinExistence type="inferred from homology"/>
<reference evidence="3 4" key="1">
    <citation type="submission" date="2017-11" db="EMBL/GenBank/DDBJ databases">
        <title>Bacillus camelliae sp. nov., isolated from pu'er tea.</title>
        <authorList>
            <person name="Niu L."/>
        </authorList>
    </citation>
    <scope>NUCLEOTIDE SEQUENCE [LARGE SCALE GENOMIC DNA]</scope>
    <source>
        <strain evidence="3 4">7578-1</strain>
    </source>
</reference>
<comment type="caution">
    <text evidence="3">The sequence shown here is derived from an EMBL/GenBank/DDBJ whole genome shotgun (WGS) entry which is preliminary data.</text>
</comment>
<protein>
    <submittedName>
        <fullName evidence="3">ATPase</fullName>
    </submittedName>
</protein>
<dbReference type="Pfam" id="PF08327">
    <property type="entry name" value="AHSA1"/>
    <property type="match status" value="1"/>
</dbReference>
<dbReference type="InterPro" id="IPR023393">
    <property type="entry name" value="START-like_dom_sf"/>
</dbReference>
<dbReference type="OrthoDB" id="9800600at2"/>
<organism evidence="3 4">
    <name type="scientific">Heyndrickxia camelliae</name>
    <dbReference type="NCBI Taxonomy" id="1707093"/>
    <lineage>
        <taxon>Bacteria</taxon>
        <taxon>Bacillati</taxon>
        <taxon>Bacillota</taxon>
        <taxon>Bacilli</taxon>
        <taxon>Bacillales</taxon>
        <taxon>Bacillaceae</taxon>
        <taxon>Heyndrickxia</taxon>
    </lineage>
</organism>